<keyword evidence="2" id="KW-1185">Reference proteome</keyword>
<sequence length="52" mass="6213">HHHRHNLGILCRPRKGSSLEAEHKLITYFVFFSPVIPLYKKSRMEEHQFSPL</sequence>
<reference evidence="1" key="1">
    <citation type="submission" date="2021-06" db="EMBL/GenBank/DDBJ databases">
        <authorList>
            <person name="Hodson N. C."/>
            <person name="Mongue J. A."/>
            <person name="Jaron S. K."/>
        </authorList>
    </citation>
    <scope>NUCLEOTIDE SEQUENCE</scope>
</reference>
<dbReference type="Proteomes" id="UP000708208">
    <property type="component" value="Unassembled WGS sequence"/>
</dbReference>
<proteinExistence type="predicted"/>
<gene>
    <name evidence="1" type="ORF">AFUS01_LOCUS631</name>
</gene>
<dbReference type="EMBL" id="CAJVCH010003190">
    <property type="protein sequence ID" value="CAG7647620.1"/>
    <property type="molecule type" value="Genomic_DNA"/>
</dbReference>
<name>A0A8J2NQZ5_9HEXA</name>
<comment type="caution">
    <text evidence="1">The sequence shown here is derived from an EMBL/GenBank/DDBJ whole genome shotgun (WGS) entry which is preliminary data.</text>
</comment>
<protein>
    <submittedName>
        <fullName evidence="1">Uncharacterized protein</fullName>
    </submittedName>
</protein>
<feature type="non-terminal residue" evidence="1">
    <location>
        <position position="1"/>
    </location>
</feature>
<evidence type="ECO:0000313" key="1">
    <source>
        <dbReference type="EMBL" id="CAG7647620.1"/>
    </source>
</evidence>
<organism evidence="1 2">
    <name type="scientific">Allacma fusca</name>
    <dbReference type="NCBI Taxonomy" id="39272"/>
    <lineage>
        <taxon>Eukaryota</taxon>
        <taxon>Metazoa</taxon>
        <taxon>Ecdysozoa</taxon>
        <taxon>Arthropoda</taxon>
        <taxon>Hexapoda</taxon>
        <taxon>Collembola</taxon>
        <taxon>Symphypleona</taxon>
        <taxon>Sminthuridae</taxon>
        <taxon>Allacma</taxon>
    </lineage>
</organism>
<dbReference type="AlphaFoldDB" id="A0A8J2NQZ5"/>
<accession>A0A8J2NQZ5</accession>
<evidence type="ECO:0000313" key="2">
    <source>
        <dbReference type="Proteomes" id="UP000708208"/>
    </source>
</evidence>